<dbReference type="AlphaFoldDB" id="A0A1G6HF88"/>
<evidence type="ECO:0000256" key="1">
    <source>
        <dbReference type="ARBA" id="ARBA00009913"/>
    </source>
</evidence>
<dbReference type="SUPFAM" id="SSF53041">
    <property type="entry name" value="Resolvase-like"/>
    <property type="match status" value="1"/>
</dbReference>
<dbReference type="PANTHER" id="PTHR30461:SF26">
    <property type="entry name" value="RESOLVASE HOMOLOG YNEB"/>
    <property type="match status" value="1"/>
</dbReference>
<reference evidence="4" key="1">
    <citation type="submission" date="2016-09" db="EMBL/GenBank/DDBJ databases">
        <authorList>
            <person name="Varghese N."/>
            <person name="Submissions S."/>
        </authorList>
    </citation>
    <scope>NUCLEOTIDE SEQUENCE [LARGE SCALE GENOMIC DNA]</scope>
    <source>
        <strain evidence="4">25nlg</strain>
    </source>
</reference>
<keyword evidence="4" id="KW-1185">Reference proteome</keyword>
<dbReference type="InterPro" id="IPR036162">
    <property type="entry name" value="Resolvase-like_N_sf"/>
</dbReference>
<dbReference type="EMBL" id="FMYM01000003">
    <property type="protein sequence ID" value="SDB92768.1"/>
    <property type="molecule type" value="Genomic_DNA"/>
</dbReference>
<dbReference type="GO" id="GO:0000150">
    <property type="term" value="F:DNA strand exchange activity"/>
    <property type="evidence" value="ECO:0007669"/>
    <property type="project" value="InterPro"/>
</dbReference>
<dbReference type="STRING" id="1464122.SAMN05421737_103257"/>
<dbReference type="PANTHER" id="PTHR30461">
    <property type="entry name" value="DNA-INVERTASE FROM LAMBDOID PROPHAGE"/>
    <property type="match status" value="1"/>
</dbReference>
<dbReference type="Gene3D" id="3.40.50.1390">
    <property type="entry name" value="Resolvase, N-terminal catalytic domain"/>
    <property type="match status" value="1"/>
</dbReference>
<evidence type="ECO:0000313" key="4">
    <source>
        <dbReference type="Proteomes" id="UP000242662"/>
    </source>
</evidence>
<protein>
    <submittedName>
        <fullName evidence="3">Site-specific DNA recombinase</fullName>
    </submittedName>
</protein>
<dbReference type="OrthoDB" id="2731197at2"/>
<evidence type="ECO:0000259" key="2">
    <source>
        <dbReference type="PROSITE" id="PS51736"/>
    </source>
</evidence>
<accession>A0A1G6HF88</accession>
<dbReference type="RefSeq" id="WP_090775097.1">
    <property type="nucleotide sequence ID" value="NZ_FMYM01000003.1"/>
</dbReference>
<gene>
    <name evidence="3" type="ORF">SAMN05421737_103257</name>
</gene>
<comment type="similarity">
    <text evidence="1">Belongs to the site-specific recombinase resolvase family.</text>
</comment>
<name>A0A1G6HF88_9BACI</name>
<dbReference type="CDD" id="cd00338">
    <property type="entry name" value="Ser_Recombinase"/>
    <property type="match status" value="1"/>
</dbReference>
<dbReference type="InterPro" id="IPR050639">
    <property type="entry name" value="SSR_resolvase"/>
</dbReference>
<dbReference type="GO" id="GO:0003677">
    <property type="term" value="F:DNA binding"/>
    <property type="evidence" value="ECO:0007669"/>
    <property type="project" value="InterPro"/>
</dbReference>
<proteinExistence type="inferred from homology"/>
<sequence>MKSQRDVAAVYCRVSTEKENQQRSLKRQASELEMLAKQHQLPIASMYEDRASGYSLERDGLLNLLEDARARRYTHLLLQDDTRLGRGKAKIALLYQLQKYGVKVYTIRDQGELSLSEADEMVLEIVAIVEEYQRKLHNLKIKRGMQAAVRNGFRPQDNLGDKRGGGRSLLDLPTEEIVRLRKKGLTFHEIAVTLRGLGFECSKATVHRRYREVVDAPDKK</sequence>
<dbReference type="InterPro" id="IPR006119">
    <property type="entry name" value="Resolv_N"/>
</dbReference>
<evidence type="ECO:0000313" key="3">
    <source>
        <dbReference type="EMBL" id="SDB92768.1"/>
    </source>
</evidence>
<dbReference type="SMART" id="SM00857">
    <property type="entry name" value="Resolvase"/>
    <property type="match status" value="1"/>
</dbReference>
<dbReference type="PROSITE" id="PS51736">
    <property type="entry name" value="RECOMBINASES_3"/>
    <property type="match status" value="1"/>
</dbReference>
<dbReference type="Proteomes" id="UP000242662">
    <property type="component" value="Unassembled WGS sequence"/>
</dbReference>
<organism evidence="3 4">
    <name type="scientific">Shouchella lonarensis</name>
    <dbReference type="NCBI Taxonomy" id="1464122"/>
    <lineage>
        <taxon>Bacteria</taxon>
        <taxon>Bacillati</taxon>
        <taxon>Bacillota</taxon>
        <taxon>Bacilli</taxon>
        <taxon>Bacillales</taxon>
        <taxon>Bacillaceae</taxon>
        <taxon>Shouchella</taxon>
    </lineage>
</organism>
<dbReference type="Pfam" id="PF00239">
    <property type="entry name" value="Resolvase"/>
    <property type="match status" value="1"/>
</dbReference>
<feature type="domain" description="Resolvase/invertase-type recombinase catalytic" evidence="2">
    <location>
        <begin position="7"/>
        <end position="152"/>
    </location>
</feature>